<dbReference type="RefSeq" id="WP_109416808.1">
    <property type="nucleotide sequence ID" value="NZ_QEAS01000013.1"/>
</dbReference>
<dbReference type="InterPro" id="IPR041700">
    <property type="entry name" value="OMP_b-brl_3"/>
</dbReference>
<dbReference type="Gene3D" id="2.60.40.1120">
    <property type="entry name" value="Carboxypeptidase-like, regulatory domain"/>
    <property type="match status" value="1"/>
</dbReference>
<reference evidence="2 3" key="1">
    <citation type="submission" date="2018-04" db="EMBL/GenBank/DDBJ databases">
        <title>Pedobacter chongqingensis sp. nov., isolated from a rottenly hemp rope.</title>
        <authorList>
            <person name="Cai Y."/>
        </authorList>
    </citation>
    <scope>NUCLEOTIDE SEQUENCE [LARGE SCALE GENOMIC DNA]</scope>
    <source>
        <strain evidence="2 3">FJ4-8</strain>
    </source>
</reference>
<evidence type="ECO:0000313" key="3">
    <source>
        <dbReference type="Proteomes" id="UP000245647"/>
    </source>
</evidence>
<proteinExistence type="predicted"/>
<comment type="caution">
    <text evidence="2">The sequence shown here is derived from an EMBL/GenBank/DDBJ whole genome shotgun (WGS) entry which is preliminary data.</text>
</comment>
<evidence type="ECO:0000259" key="1">
    <source>
        <dbReference type="Pfam" id="PF14905"/>
    </source>
</evidence>
<dbReference type="SUPFAM" id="SSF56935">
    <property type="entry name" value="Porins"/>
    <property type="match status" value="1"/>
</dbReference>
<name>A0A2U2PE28_9SPHI</name>
<dbReference type="AlphaFoldDB" id="A0A2U2PE28"/>
<evidence type="ECO:0000313" key="2">
    <source>
        <dbReference type="EMBL" id="PWG79564.1"/>
    </source>
</evidence>
<feature type="domain" description="Outer membrane protein beta-barrel" evidence="1">
    <location>
        <begin position="444"/>
        <end position="896"/>
    </location>
</feature>
<organism evidence="2 3">
    <name type="scientific">Pararcticibacter amylolyticus</name>
    <dbReference type="NCBI Taxonomy" id="2173175"/>
    <lineage>
        <taxon>Bacteria</taxon>
        <taxon>Pseudomonadati</taxon>
        <taxon>Bacteroidota</taxon>
        <taxon>Sphingobacteriia</taxon>
        <taxon>Sphingobacteriales</taxon>
        <taxon>Sphingobacteriaceae</taxon>
        <taxon>Pararcticibacter</taxon>
    </lineage>
</organism>
<sequence length="907" mass="100076">MRQFLIGFMLLFTCSLLRGQVKQEKSTVKGIVRDDKLNVPLKNSSVNLLRAADSTLYLSVRADAEGHFVFNDPEAGNYILLVTYPHYADYVQPVKFGPDRPVVNLGQIGMLLKSRLLNEVVIKGSRAVTMKGDTIEYDARSFVIEPNSKVEDLLTQLPGIQVDQDGKITAQGKEVKKVLVDGEEFFSDDPTLVTRNLRGDMIEKVQVYDKKSGKAAFTGIEDGVRDKTINLKLREDSKKGYFGNAEAAEATNGFRHGNAIYNRFSKDMKMTVTGGISNYKSSVAGAGSGVVETSGNDISFNFTGQGEAQQMGGIPESAGGGLRISGKGVNADYLVNHVGNAGTGNRIVKNNLPSGVQNTASDQVFDSRRMVHSLKSNLSFTIDSTSQLTAYLNGNYSDVNNFNRFEGRTTDEADILLNRNSRVLDTKGTGKGLNGNILWMKRMRRPGRTVTARMNWNLSETVNRGTLYSETHFYKGQNDSTAVIDQYKRNTLNRRALGGAVSFTENLGKKLSLGLDYGIALDANASERLSFNQDGPQGLSLPDSAFSNRYRYSSLDNTIKGSLSRSLGQGSLSIGLAAKSTALKQKDLFRNSLFNRSFFQMEPGVSFTEAKGQKMIIILYQGSNVLPGISQLQPVTENIDPLYETRGNADLDPAYNHRFTLNYTAMQNMGKKSLSLSGSYSLTTNSIIPDVVTGADGKTVSSFVNLNDRAMSDYNFRLGRNITLRNSLRLGSDASVSGNTGYALTNGQENKTNYVNYALSLNVQQFRARKYTMQVTLSPSYTVSNSSLQPSLNNNGFVLNGTGLFTIHLPFKVQATNHFRYTFNQATQYFSNDFSRLIWNTILSKKFLKSESLMLRASMSDLLNQGNGFSRSANNNMIIQNNYNTVRRYVLFSLVYDFKKMGSAASE</sequence>
<dbReference type="EMBL" id="QEAS01000013">
    <property type="protein sequence ID" value="PWG79564.1"/>
    <property type="molecule type" value="Genomic_DNA"/>
</dbReference>
<keyword evidence="3" id="KW-1185">Reference proteome</keyword>
<dbReference type="Proteomes" id="UP000245647">
    <property type="component" value="Unassembled WGS sequence"/>
</dbReference>
<accession>A0A2U2PE28</accession>
<dbReference type="OrthoDB" id="1086219at2"/>
<dbReference type="Pfam" id="PF14905">
    <property type="entry name" value="OMP_b-brl_3"/>
    <property type="match status" value="1"/>
</dbReference>
<dbReference type="SUPFAM" id="SSF49478">
    <property type="entry name" value="Cna protein B-type domain"/>
    <property type="match status" value="1"/>
</dbReference>
<gene>
    <name evidence="2" type="ORF">DDR33_15970</name>
</gene>
<protein>
    <recommendedName>
        <fullName evidence="1">Outer membrane protein beta-barrel domain-containing protein</fullName>
    </recommendedName>
</protein>